<proteinExistence type="predicted"/>
<reference evidence="1 2" key="1">
    <citation type="journal article" date="2022" name="Int. J. Syst. Evol. Microbiol.">
        <title>Pseudomonas germanica sp. nov., isolated from Iris germanica rhizomes.</title>
        <authorList>
            <person name="Atanasov K.E."/>
            <person name="Galbis D.M."/>
            <person name="Gallego J."/>
            <person name="Serpico A."/>
            <person name="Bosch M."/>
            <person name="Altabella T."/>
            <person name="Ferrer A."/>
        </authorList>
    </citation>
    <scope>NUCLEOTIDE SEQUENCE [LARGE SCALE GENOMIC DNA]</scope>
    <source>
        <strain evidence="1 2">FIT28</strain>
    </source>
</reference>
<sequence>MTGDNERLARTGLLRSAGFGGRLLAMGESAAIFTGLWHGAMTCASFGNESNHSLASDFKTPRPSGLEPMLMIRHEQLHAFQTDSTVKFAEKILPEMKTAYPDAVAGVSDDAFRQRLITYIDRAQSYGLEESRDIVAYIKLTLCMGCEFMQRSAISQVLMDVNIPPHQRMGILLNSLMSVR</sequence>
<dbReference type="Proteomes" id="UP000824588">
    <property type="component" value="Chromosome"/>
</dbReference>
<keyword evidence="2" id="KW-1185">Reference proteome</keyword>
<gene>
    <name evidence="1" type="ORF">J0G10_15485</name>
</gene>
<organism evidence="1 2">
    <name type="scientific">Pseudomonas germanica</name>
    <dbReference type="NCBI Taxonomy" id="2815720"/>
    <lineage>
        <taxon>Bacteria</taxon>
        <taxon>Pseudomonadati</taxon>
        <taxon>Pseudomonadota</taxon>
        <taxon>Gammaproteobacteria</taxon>
        <taxon>Pseudomonadales</taxon>
        <taxon>Pseudomonadaceae</taxon>
        <taxon>Pseudomonas</taxon>
    </lineage>
</organism>
<dbReference type="RefSeq" id="WP_220556136.1">
    <property type="nucleotide sequence ID" value="NZ_CP071586.1"/>
</dbReference>
<evidence type="ECO:0000313" key="1">
    <source>
        <dbReference type="EMBL" id="QYY79156.1"/>
    </source>
</evidence>
<accession>A0ABX8YIN2</accession>
<protein>
    <submittedName>
        <fullName evidence="1">Uncharacterized protein</fullName>
    </submittedName>
</protein>
<evidence type="ECO:0000313" key="2">
    <source>
        <dbReference type="Proteomes" id="UP000824588"/>
    </source>
</evidence>
<dbReference type="EMBL" id="CP071586">
    <property type="protein sequence ID" value="QYY79156.1"/>
    <property type="molecule type" value="Genomic_DNA"/>
</dbReference>
<name>A0ABX8YIN2_9PSED</name>